<dbReference type="InterPro" id="IPR028098">
    <property type="entry name" value="Glyco_trans_4-like_N"/>
</dbReference>
<dbReference type="RefSeq" id="WP_107564009.1">
    <property type="nucleotide sequence ID" value="NZ_NVQC01000038.1"/>
</dbReference>
<comment type="caution">
    <text evidence="3">The sequence shown here is derived from an EMBL/GenBank/DDBJ whole genome shotgun (WGS) entry which is preliminary data.</text>
</comment>
<gene>
    <name evidence="3" type="ORF">CLG94_12425</name>
</gene>
<dbReference type="InterPro" id="IPR001296">
    <property type="entry name" value="Glyco_trans_1"/>
</dbReference>
<dbReference type="Proteomes" id="UP000241436">
    <property type="component" value="Unassembled WGS sequence"/>
</dbReference>
<proteinExistence type="predicted"/>
<keyword evidence="4" id="KW-1185">Reference proteome</keyword>
<dbReference type="GO" id="GO:0016757">
    <property type="term" value="F:glycosyltransferase activity"/>
    <property type="evidence" value="ECO:0007669"/>
    <property type="project" value="InterPro"/>
</dbReference>
<evidence type="ECO:0000313" key="4">
    <source>
        <dbReference type="Proteomes" id="UP000241436"/>
    </source>
</evidence>
<evidence type="ECO:0008006" key="5">
    <source>
        <dbReference type="Google" id="ProtNLM"/>
    </source>
</evidence>
<reference evidence="4" key="2">
    <citation type="journal article" date="2018" name="Environ. Microbiol.">
        <title>Bloom of a denitrifying methanotroph, 'Candidatus Methylomirabilis limnetica', in a deep stratified lake.</title>
        <authorList>
            <person name="Graf J.S."/>
            <person name="Mayr M.J."/>
            <person name="Marchant H.K."/>
            <person name="Tienken D."/>
            <person name="Hach P.F."/>
            <person name="Brand A."/>
            <person name="Schubert C.J."/>
            <person name="Kuypers M.M."/>
            <person name="Milucka J."/>
        </authorList>
    </citation>
    <scope>NUCLEOTIDE SEQUENCE [LARGE SCALE GENOMIC DNA]</scope>
    <source>
        <strain evidence="4">Zug</strain>
    </source>
</reference>
<organism evidence="3 4">
    <name type="scientific">Candidatus Methylomirabilis limnetica</name>
    <dbReference type="NCBI Taxonomy" id="2033718"/>
    <lineage>
        <taxon>Bacteria</taxon>
        <taxon>Candidatus Methylomirabilota</taxon>
        <taxon>Candidatus Methylomirabilia</taxon>
        <taxon>Candidatus Methylomirabilales</taxon>
        <taxon>Candidatus Methylomirabilaceae</taxon>
        <taxon>Candidatus Methylomirabilis</taxon>
    </lineage>
</organism>
<feature type="domain" description="Glycosyltransferase subfamily 4-like N-terminal" evidence="2">
    <location>
        <begin position="12"/>
        <end position="168"/>
    </location>
</feature>
<dbReference type="EMBL" id="NVQC01000038">
    <property type="protein sequence ID" value="PTL34897.1"/>
    <property type="molecule type" value="Genomic_DNA"/>
</dbReference>
<dbReference type="Pfam" id="PF13439">
    <property type="entry name" value="Glyco_transf_4"/>
    <property type="match status" value="1"/>
</dbReference>
<feature type="domain" description="Glycosyl transferase family 1" evidence="1">
    <location>
        <begin position="179"/>
        <end position="343"/>
    </location>
</feature>
<accession>A0A2T4TUV9</accession>
<dbReference type="PANTHER" id="PTHR12526:SF630">
    <property type="entry name" value="GLYCOSYLTRANSFERASE"/>
    <property type="match status" value="1"/>
</dbReference>
<name>A0A2T4TUV9_9BACT</name>
<dbReference type="Pfam" id="PF00534">
    <property type="entry name" value="Glycos_transf_1"/>
    <property type="match status" value="1"/>
</dbReference>
<evidence type="ECO:0000313" key="3">
    <source>
        <dbReference type="EMBL" id="PTL34897.1"/>
    </source>
</evidence>
<dbReference type="OrthoDB" id="9768937at2"/>
<dbReference type="Gene3D" id="3.40.50.2000">
    <property type="entry name" value="Glycogen Phosphorylase B"/>
    <property type="match status" value="2"/>
</dbReference>
<reference evidence="3 4" key="1">
    <citation type="submission" date="2017-09" db="EMBL/GenBank/DDBJ databases">
        <title>Bloom of a denitrifying methanotroph, Candidatus Methylomirabilis limnetica, in a deep stratified lake.</title>
        <authorList>
            <person name="Graf J.S."/>
            <person name="Marchant H.K."/>
            <person name="Tienken D."/>
            <person name="Hach P.F."/>
            <person name="Brand A."/>
            <person name="Schubert C.J."/>
            <person name="Kuypers M.M."/>
            <person name="Milucka J."/>
        </authorList>
    </citation>
    <scope>NUCLEOTIDE SEQUENCE [LARGE SCALE GENOMIC DNA]</scope>
    <source>
        <strain evidence="3 4">Zug</strain>
    </source>
</reference>
<evidence type="ECO:0000259" key="1">
    <source>
        <dbReference type="Pfam" id="PF00534"/>
    </source>
</evidence>
<dbReference type="AlphaFoldDB" id="A0A2T4TUV9"/>
<evidence type="ECO:0000259" key="2">
    <source>
        <dbReference type="Pfam" id="PF13439"/>
    </source>
</evidence>
<protein>
    <recommendedName>
        <fullName evidence="5">Glycosyltransferase</fullName>
    </recommendedName>
</protein>
<sequence length="377" mass="41427">MKILYIIGGLGMGGAERQLLYLAESIARLADVTVVSLSESDIGLQPEFERLVGVQTVLCPKRPGIDTLLIPRLVTLFRRERPVIVHTYLRTAGYWGRVAAYLAGVPIRISSERNIEIERGSFANVLDRILSWVTDRVVVNADAIRDYLIHTEGLDPLKIDVIYNGVPASHALLGPEMHTMRRELGLGEFEYVVGFIGRLVPQKNPGLFLEMAQAVLRSGLRCGFLLVGDGPLRATLGEQARNLEIDKSVRFAGVRNDVPRILGVIDLLVLTSDWEGLPNVILEAFAAGVPTVATNVGGVGELLADGVTGYIVPPRDVPTLVDRVIRMLSDRDFQGQCGRHGREYVQSRFSISVMIDQTVALYNSVLRSRGLPDLRPG</sequence>
<dbReference type="PANTHER" id="PTHR12526">
    <property type="entry name" value="GLYCOSYLTRANSFERASE"/>
    <property type="match status" value="1"/>
</dbReference>
<dbReference type="SUPFAM" id="SSF53756">
    <property type="entry name" value="UDP-Glycosyltransferase/glycogen phosphorylase"/>
    <property type="match status" value="1"/>
</dbReference>